<name>F9WAT4_TRYCI</name>
<comment type="caution">
    <text evidence="1">The sequence shown here is derived from an EMBL/GenBank/DDBJ whole genome shotgun (WGS) entry which is preliminary data.</text>
</comment>
<dbReference type="Gene3D" id="3.40.50.10190">
    <property type="entry name" value="BRCT domain"/>
    <property type="match status" value="1"/>
</dbReference>
<dbReference type="OMA" id="LAYADEC"/>
<reference evidence="2" key="1">
    <citation type="submission" date="2011-07" db="EMBL/GenBank/DDBJ databases">
        <title>Divergent evolution of antigenic variation in African trypanosomes.</title>
        <authorList>
            <person name="Jackson A.P."/>
            <person name="Berry A."/>
            <person name="Allison H.C."/>
            <person name="Burton P."/>
            <person name="Anderson J."/>
            <person name="Aslett M."/>
            <person name="Brown R."/>
            <person name="Corton N."/>
            <person name="Harris D."/>
            <person name="Hauser H."/>
            <person name="Gamble J."/>
            <person name="Gilderthorp R."/>
            <person name="McQuillan J."/>
            <person name="Quail M.A."/>
            <person name="Sanders M."/>
            <person name="Van Tonder A."/>
            <person name="Ginger M.L."/>
            <person name="Donelson J.E."/>
            <person name="Field M.C."/>
            <person name="Barry J.D."/>
            <person name="Berriman M."/>
            <person name="Hertz-Fowler C."/>
        </authorList>
    </citation>
    <scope>NUCLEOTIDE SEQUENCE [LARGE SCALE GENOMIC DNA]</scope>
    <source>
        <strain evidence="2">IL3000</strain>
    </source>
</reference>
<dbReference type="SUPFAM" id="SSF52113">
    <property type="entry name" value="BRCT domain"/>
    <property type="match status" value="1"/>
</dbReference>
<evidence type="ECO:0000313" key="1">
    <source>
        <dbReference type="EMBL" id="CCD14355.1"/>
    </source>
</evidence>
<reference evidence="1 2" key="2">
    <citation type="journal article" date="2012" name="Proc. Natl. Acad. Sci. U.S.A.">
        <title>Antigenic diversity is generated by distinct evolutionary mechanisms in African trypanosome species.</title>
        <authorList>
            <person name="Jackson A.P."/>
            <person name="Berry A."/>
            <person name="Aslett M."/>
            <person name="Allison H.C."/>
            <person name="Burton P."/>
            <person name="Vavrova-Anderson J."/>
            <person name="Brown R."/>
            <person name="Browne H."/>
            <person name="Corton N."/>
            <person name="Hauser H."/>
            <person name="Gamble J."/>
            <person name="Gilderthorp R."/>
            <person name="Marcello L."/>
            <person name="McQuillan J."/>
            <person name="Otto T.D."/>
            <person name="Quail M.A."/>
            <person name="Sanders M.J."/>
            <person name="van Tonder A."/>
            <person name="Ginger M.L."/>
            <person name="Field M.C."/>
            <person name="Barry J.D."/>
            <person name="Hertz-Fowler C."/>
            <person name="Berriman M."/>
        </authorList>
    </citation>
    <scope>NUCLEOTIDE SEQUENCE [LARGE SCALE GENOMIC DNA]</scope>
    <source>
        <strain evidence="1 2">IL3000</strain>
    </source>
</reference>
<dbReference type="GO" id="GO:2000781">
    <property type="term" value="P:positive regulation of double-strand break repair"/>
    <property type="evidence" value="ECO:0007669"/>
    <property type="project" value="InterPro"/>
</dbReference>
<dbReference type="EMBL" id="CAEQ01001480">
    <property type="protein sequence ID" value="CCD14355.1"/>
    <property type="molecule type" value="Genomic_DNA"/>
</dbReference>
<dbReference type="PANTHER" id="PTHR46677">
    <property type="entry name" value="SMC5-SMC6 COMPLEX LOCALIZATION FACTOR PROTEIN 1"/>
    <property type="match status" value="1"/>
</dbReference>
<sequence length="580" mass="64488">MEYEQFTTATDQNKIVTRLADELSHQLVGFQKAYNSVTETLIKSAKENDHVKCNFNVLQQLTALLQFTSHRLFARLCDASLAYADECGALKDQRYSKIISKLRKTVMPITLKPSGEGFIKNSFLVSPLYDEKVQAHVRKLVVDGLKKSLIVLPPCFYDKEEKEEAEFALSLGCRALVSPVSTSSVMPVVTFERLSSFVYTLLGEEPEWDYSRNTAEKEADIDAELDELINKLQDTPQIPLVGNSWQPVTPEIHGAAVVPREVLSGSGSGPPLFPTKATISEAATSTDRTCFHPSLSEYKRFRADVESPLCDENDIGGDATQLSQVIRYKHELTQCADNSDSCDNSISENLDPSTWFFQISNSVASQRKELHHAIKKLGANIVTAAGYSPQITHLVVAEGVTERTESYLCCCAALKSIVTPGYVFGSLKQGEWILGQFHKYNKNPLLRHWKSPPGRIFGEWRVALFTNSQHVDQGITQVLEAGGCSRIVSYALGDSNTKNLTPSDLKDSSHVLVECSKRNDEGYFLLPHEFPPGIKHPEHHIYTLELLHYVLCFSRSPILSDAGGLEEGGTLPPYCCVRHP</sequence>
<dbReference type="Proteomes" id="UP000000702">
    <property type="component" value="Unassembled WGS sequence"/>
</dbReference>
<dbReference type="InterPro" id="IPR036420">
    <property type="entry name" value="BRCT_dom_sf"/>
</dbReference>
<dbReference type="GO" id="GO:1990166">
    <property type="term" value="P:protein localization to site of double-strand break"/>
    <property type="evidence" value="ECO:0007669"/>
    <property type="project" value="TreeGrafter"/>
</dbReference>
<dbReference type="VEuPathDB" id="TriTrypDB:TcIL3000_0_00590"/>
<evidence type="ECO:0000313" key="2">
    <source>
        <dbReference type="Proteomes" id="UP000000702"/>
    </source>
</evidence>
<dbReference type="InterPro" id="IPR042479">
    <property type="entry name" value="Slf1"/>
</dbReference>
<gene>
    <name evidence="1" type="ORF">TCIL3000_0_00590</name>
</gene>
<accession>F9WAT4</accession>
<dbReference type="GO" id="GO:0006974">
    <property type="term" value="P:DNA damage response"/>
    <property type="evidence" value="ECO:0007669"/>
    <property type="project" value="TreeGrafter"/>
</dbReference>
<dbReference type="AlphaFoldDB" id="F9WAT4"/>
<dbReference type="GO" id="GO:0035861">
    <property type="term" value="C:site of double-strand break"/>
    <property type="evidence" value="ECO:0007669"/>
    <property type="project" value="TreeGrafter"/>
</dbReference>
<proteinExistence type="predicted"/>
<dbReference type="PANTHER" id="PTHR46677:SF1">
    <property type="entry name" value="SMC5-SMC6 COMPLEX LOCALIZATION FACTOR PROTEIN 1"/>
    <property type="match status" value="1"/>
</dbReference>
<keyword evidence="2" id="KW-1185">Reference proteome</keyword>
<dbReference type="GO" id="GO:0005634">
    <property type="term" value="C:nucleus"/>
    <property type="evidence" value="ECO:0007669"/>
    <property type="project" value="TreeGrafter"/>
</dbReference>
<protein>
    <submittedName>
        <fullName evidence="1">WGS project CAEQ00000000 data, annotated contig 20</fullName>
    </submittedName>
</protein>
<organism evidence="1 2">
    <name type="scientific">Trypanosoma congolense (strain IL3000)</name>
    <dbReference type="NCBI Taxonomy" id="1068625"/>
    <lineage>
        <taxon>Eukaryota</taxon>
        <taxon>Discoba</taxon>
        <taxon>Euglenozoa</taxon>
        <taxon>Kinetoplastea</taxon>
        <taxon>Metakinetoplastina</taxon>
        <taxon>Trypanosomatida</taxon>
        <taxon>Trypanosomatidae</taxon>
        <taxon>Trypanosoma</taxon>
        <taxon>Nannomonas</taxon>
    </lineage>
</organism>